<evidence type="ECO:0000313" key="3">
    <source>
        <dbReference type="EMBL" id="SVA10592.1"/>
    </source>
</evidence>
<dbReference type="EMBL" id="UINC01003949">
    <property type="protein sequence ID" value="SVA10592.1"/>
    <property type="molecule type" value="Genomic_DNA"/>
</dbReference>
<dbReference type="InterPro" id="IPR036188">
    <property type="entry name" value="FAD/NAD-bd_sf"/>
</dbReference>
<dbReference type="GO" id="GO:0071949">
    <property type="term" value="F:FAD binding"/>
    <property type="evidence" value="ECO:0007669"/>
    <property type="project" value="InterPro"/>
</dbReference>
<dbReference type="Gene3D" id="3.50.50.60">
    <property type="entry name" value="FAD/NAD(P)-binding domain"/>
    <property type="match status" value="2"/>
</dbReference>
<gene>
    <name evidence="3" type="ORF">METZ01_LOCUS63446</name>
</gene>
<dbReference type="InterPro" id="IPR002938">
    <property type="entry name" value="FAD-bd"/>
</dbReference>
<dbReference type="PANTHER" id="PTHR43476:SF5">
    <property type="entry name" value="FAD-DEPENDENT MONOOXYGENASE"/>
    <property type="match status" value="1"/>
</dbReference>
<dbReference type="SUPFAM" id="SSF51905">
    <property type="entry name" value="FAD/NAD(P)-binding domain"/>
    <property type="match status" value="1"/>
</dbReference>
<evidence type="ECO:0000256" key="1">
    <source>
        <dbReference type="ARBA" id="ARBA00023002"/>
    </source>
</evidence>
<name>A0A381T310_9ZZZZ</name>
<organism evidence="3">
    <name type="scientific">marine metagenome</name>
    <dbReference type="NCBI Taxonomy" id="408172"/>
    <lineage>
        <taxon>unclassified sequences</taxon>
        <taxon>metagenomes</taxon>
        <taxon>ecological metagenomes</taxon>
    </lineage>
</organism>
<evidence type="ECO:0000259" key="2">
    <source>
        <dbReference type="Pfam" id="PF01494"/>
    </source>
</evidence>
<accession>A0A381T310</accession>
<dbReference type="GO" id="GO:0016491">
    <property type="term" value="F:oxidoreductase activity"/>
    <property type="evidence" value="ECO:0007669"/>
    <property type="project" value="UniProtKB-KW"/>
</dbReference>
<feature type="domain" description="FAD-binding" evidence="2">
    <location>
        <begin position="5"/>
        <end position="339"/>
    </location>
</feature>
<protein>
    <recommendedName>
        <fullName evidence="2">FAD-binding domain-containing protein</fullName>
    </recommendedName>
</protein>
<dbReference type="PRINTS" id="PR00420">
    <property type="entry name" value="RNGMNOXGNASE"/>
</dbReference>
<sequence>MSRSETTVIVVGAGPAGASLAYLLASRGIPVTLLERHHDFSREFRGEVLLPSGFEALREMGLHNIVTTIPHVVPTAFELYANGRPVFQVPFNADTFGSSPLTALSQPAFLKAIIERTRTLPHFRVELGVTVNELLRADGHVTGVALRGPSGDQTLHSDLVVGADGRNSIVRRACNLQAHKHGIDFDIVWFKTPLPEYIGDQAPFRAYFGRRHLLIAYPSADGFLQTAWIIHKGTYGELRRRGISEWIEEMAHHVTPDLATHLRAHKGSLTNPFLLSTVSDRVTHWSAPGALVIGDAAHTMSPVGAQGINIALRDVVVAANHLVPVLRQPRASQRIAAATEAIEHERTPELALMQRFQSIPPRLVMGHTVWAAAFRTMIPRLLQFEMVRRRAAATALPTFLFGHGDVRLQV</sequence>
<keyword evidence="1" id="KW-0560">Oxidoreductase</keyword>
<dbReference type="PANTHER" id="PTHR43476">
    <property type="entry name" value="3-(3-HYDROXY-PHENYL)PROPIONATE/3-HYDROXYCINNAMIC ACID HYDROXYLASE"/>
    <property type="match status" value="1"/>
</dbReference>
<dbReference type="InterPro" id="IPR050631">
    <property type="entry name" value="PheA/TfdB_FAD_monoxygenase"/>
</dbReference>
<proteinExistence type="predicted"/>
<dbReference type="AlphaFoldDB" id="A0A381T310"/>
<reference evidence="3" key="1">
    <citation type="submission" date="2018-05" db="EMBL/GenBank/DDBJ databases">
        <authorList>
            <person name="Lanie J.A."/>
            <person name="Ng W.-L."/>
            <person name="Kazmierczak K.M."/>
            <person name="Andrzejewski T.M."/>
            <person name="Davidsen T.M."/>
            <person name="Wayne K.J."/>
            <person name="Tettelin H."/>
            <person name="Glass J.I."/>
            <person name="Rusch D."/>
            <person name="Podicherti R."/>
            <person name="Tsui H.-C.T."/>
            <person name="Winkler M.E."/>
        </authorList>
    </citation>
    <scope>NUCLEOTIDE SEQUENCE</scope>
</reference>
<dbReference type="Pfam" id="PF01494">
    <property type="entry name" value="FAD_binding_3"/>
    <property type="match status" value="1"/>
</dbReference>